<feature type="region of interest" description="Disordered" evidence="4">
    <location>
        <begin position="1"/>
        <end position="22"/>
    </location>
</feature>
<reference evidence="6" key="1">
    <citation type="submission" date="2025-08" db="UniProtKB">
        <authorList>
            <consortium name="RefSeq"/>
        </authorList>
    </citation>
    <scope>IDENTIFICATION</scope>
    <source>
        <tissue evidence="6">Entire body</tissue>
    </source>
</reference>
<dbReference type="AlphaFoldDB" id="A0A7F5QX78"/>
<dbReference type="KEGG" id="apln:108740193"/>
<feature type="compositionally biased region" description="Polar residues" evidence="4">
    <location>
        <begin position="213"/>
        <end position="237"/>
    </location>
</feature>
<feature type="region of interest" description="Disordered" evidence="4">
    <location>
        <begin position="208"/>
        <end position="244"/>
    </location>
</feature>
<gene>
    <name evidence="6" type="primary">LOC108740193</name>
</gene>
<evidence type="ECO:0000256" key="2">
    <source>
        <dbReference type="ARBA" id="ARBA00006311"/>
    </source>
</evidence>
<evidence type="ECO:0000313" key="5">
    <source>
        <dbReference type="Proteomes" id="UP000192223"/>
    </source>
</evidence>
<dbReference type="RefSeq" id="XP_025829775.1">
    <property type="nucleotide sequence ID" value="XM_025973990.1"/>
</dbReference>
<dbReference type="GO" id="GO:0005829">
    <property type="term" value="C:cytosol"/>
    <property type="evidence" value="ECO:0007669"/>
    <property type="project" value="TreeGrafter"/>
</dbReference>
<proteinExistence type="inferred from homology"/>
<keyword evidence="5" id="KW-1185">Reference proteome</keyword>
<sequence>MASTNQSESVAATASPAPAGNDGITIESVNRISKIPVVESTIQTATTIYEKIKDYNTVTHWTLSTAENTVHKAIEVSKPITSPVVHTLEGPIKKVDEILCSGLDYVESKVPAIKLPPGEILLQIYNNTKEYIDHNVTPKVQNVYSTVEPTIQTAKHMVEPAIQSAKNIVDPAVQSAKNVVEPAVQTAYHLVEPIVQPAVDKVNQILHPHPEHNANNTETPEQSTECPECPLNSNSNSKKNEHQQ</sequence>
<name>A0A7F5QX78_AGRPL</name>
<keyword evidence="3" id="KW-0551">Lipid droplet</keyword>
<dbReference type="PANTHER" id="PTHR14024">
    <property type="entry name" value="PERILIPIN"/>
    <property type="match status" value="1"/>
</dbReference>
<dbReference type="GeneID" id="108740193"/>
<evidence type="ECO:0000256" key="4">
    <source>
        <dbReference type="SAM" id="MobiDB-lite"/>
    </source>
</evidence>
<comment type="subcellular location">
    <subcellularLocation>
        <location evidence="1">Lipid droplet</location>
    </subcellularLocation>
</comment>
<dbReference type="GO" id="GO:0005811">
    <property type="term" value="C:lipid droplet"/>
    <property type="evidence" value="ECO:0007669"/>
    <property type="project" value="UniProtKB-SubCell"/>
</dbReference>
<evidence type="ECO:0000256" key="1">
    <source>
        <dbReference type="ARBA" id="ARBA00004502"/>
    </source>
</evidence>
<dbReference type="GO" id="GO:0019915">
    <property type="term" value="P:lipid storage"/>
    <property type="evidence" value="ECO:0007669"/>
    <property type="project" value="TreeGrafter"/>
</dbReference>
<comment type="similarity">
    <text evidence="2">Belongs to the perilipin family.</text>
</comment>
<organism evidence="5 6">
    <name type="scientific">Agrilus planipennis</name>
    <name type="common">Emerald ash borer</name>
    <name type="synonym">Agrilus marcopoli</name>
    <dbReference type="NCBI Taxonomy" id="224129"/>
    <lineage>
        <taxon>Eukaryota</taxon>
        <taxon>Metazoa</taxon>
        <taxon>Ecdysozoa</taxon>
        <taxon>Arthropoda</taxon>
        <taxon>Hexapoda</taxon>
        <taxon>Insecta</taxon>
        <taxon>Pterygota</taxon>
        <taxon>Neoptera</taxon>
        <taxon>Endopterygota</taxon>
        <taxon>Coleoptera</taxon>
        <taxon>Polyphaga</taxon>
        <taxon>Elateriformia</taxon>
        <taxon>Buprestoidea</taxon>
        <taxon>Buprestidae</taxon>
        <taxon>Agrilinae</taxon>
        <taxon>Agrilus</taxon>
    </lineage>
</organism>
<dbReference type="Pfam" id="PF03036">
    <property type="entry name" value="Perilipin"/>
    <property type="match status" value="1"/>
</dbReference>
<protein>
    <submittedName>
        <fullName evidence="6">Uncharacterized protein LOC108740193 isoform X1</fullName>
    </submittedName>
</protein>
<dbReference type="GO" id="GO:0010890">
    <property type="term" value="P:positive regulation of triglyceride storage"/>
    <property type="evidence" value="ECO:0007669"/>
    <property type="project" value="TreeGrafter"/>
</dbReference>
<evidence type="ECO:0000313" key="6">
    <source>
        <dbReference type="RefSeq" id="XP_025829775.1"/>
    </source>
</evidence>
<dbReference type="InParanoid" id="A0A7F5QX78"/>
<dbReference type="Proteomes" id="UP000192223">
    <property type="component" value="Unplaced"/>
</dbReference>
<feature type="compositionally biased region" description="Polar residues" evidence="4">
    <location>
        <begin position="1"/>
        <end position="12"/>
    </location>
</feature>
<dbReference type="OrthoDB" id="376826at2759"/>
<dbReference type="InterPro" id="IPR004279">
    <property type="entry name" value="Perilipin"/>
</dbReference>
<accession>A0A7F5QX78</accession>
<dbReference type="PANTHER" id="PTHR14024:SF49">
    <property type="entry name" value="LIPID STORAGE DROPLETS SURFACE-BINDING PROTEIN 1"/>
    <property type="match status" value="1"/>
</dbReference>
<evidence type="ECO:0000256" key="3">
    <source>
        <dbReference type="ARBA" id="ARBA00022677"/>
    </source>
</evidence>